<evidence type="ECO:0000313" key="1">
    <source>
        <dbReference type="EMBL" id="VDL90681.1"/>
    </source>
</evidence>
<dbReference type="WBParaSite" id="SSLN_0000444301-mRNA-1">
    <property type="protein sequence ID" value="SSLN_0000444301-mRNA-1"/>
    <property type="gene ID" value="SSLN_0000444301"/>
</dbReference>
<dbReference type="AlphaFoldDB" id="A0A183SJ98"/>
<reference evidence="1 2" key="2">
    <citation type="submission" date="2018-11" db="EMBL/GenBank/DDBJ databases">
        <authorList>
            <consortium name="Pathogen Informatics"/>
        </authorList>
    </citation>
    <scope>NUCLEOTIDE SEQUENCE [LARGE SCALE GENOMIC DNA]</scope>
    <source>
        <strain evidence="1 2">NST_G2</strain>
    </source>
</reference>
<keyword evidence="2" id="KW-1185">Reference proteome</keyword>
<reference evidence="3" key="1">
    <citation type="submission" date="2016-06" db="UniProtKB">
        <authorList>
            <consortium name="WormBaseParasite"/>
        </authorList>
    </citation>
    <scope>IDENTIFICATION</scope>
</reference>
<dbReference type="EMBL" id="UYSU01032814">
    <property type="protein sequence ID" value="VDL90681.1"/>
    <property type="molecule type" value="Genomic_DNA"/>
</dbReference>
<proteinExistence type="predicted"/>
<gene>
    <name evidence="1" type="ORF">SSLN_LOCUS4296</name>
</gene>
<evidence type="ECO:0000313" key="2">
    <source>
        <dbReference type="Proteomes" id="UP000275846"/>
    </source>
</evidence>
<name>A0A183SJ98_SCHSO</name>
<accession>A0A183SJ98</accession>
<dbReference type="Proteomes" id="UP000275846">
    <property type="component" value="Unassembled WGS sequence"/>
</dbReference>
<organism evidence="3">
    <name type="scientific">Schistocephalus solidus</name>
    <name type="common">Tapeworm</name>
    <dbReference type="NCBI Taxonomy" id="70667"/>
    <lineage>
        <taxon>Eukaryota</taxon>
        <taxon>Metazoa</taxon>
        <taxon>Spiralia</taxon>
        <taxon>Lophotrochozoa</taxon>
        <taxon>Platyhelminthes</taxon>
        <taxon>Cestoda</taxon>
        <taxon>Eucestoda</taxon>
        <taxon>Diphyllobothriidea</taxon>
        <taxon>Diphyllobothriidae</taxon>
        <taxon>Schistocephalus</taxon>
    </lineage>
</organism>
<evidence type="ECO:0000313" key="3">
    <source>
        <dbReference type="WBParaSite" id="SSLN_0000444301-mRNA-1"/>
    </source>
</evidence>
<sequence length="106" mass="11923">MRPQSRHWQLLDYVLVWRQDRLDEGVNCGTASSPPPSKFSDVHAVNIWTGLTTMTPTSATYSWRRIDYTKPTRTFRLTPQSSLLLMPPPCTATDAEVTGRLDGSQG</sequence>
<protein>
    <submittedName>
        <fullName evidence="1 3">Uncharacterized protein</fullName>
    </submittedName>
</protein>